<evidence type="ECO:0000256" key="1">
    <source>
        <dbReference type="ARBA" id="ARBA00008857"/>
    </source>
</evidence>
<dbReference type="GO" id="GO:0015074">
    <property type="term" value="P:DNA integration"/>
    <property type="evidence" value="ECO:0007669"/>
    <property type="project" value="UniProtKB-KW"/>
</dbReference>
<gene>
    <name evidence="6" type="ORF">E5170_09405</name>
</gene>
<dbReference type="SUPFAM" id="SSF56349">
    <property type="entry name" value="DNA breaking-rejoining enzymes"/>
    <property type="match status" value="1"/>
</dbReference>
<dbReference type="GO" id="GO:0003677">
    <property type="term" value="F:DNA binding"/>
    <property type="evidence" value="ECO:0007669"/>
    <property type="project" value="UniProtKB-KW"/>
</dbReference>
<evidence type="ECO:0000256" key="2">
    <source>
        <dbReference type="ARBA" id="ARBA00022908"/>
    </source>
</evidence>
<dbReference type="EMBL" id="SSBS01000002">
    <property type="protein sequence ID" value="THF34468.1"/>
    <property type="molecule type" value="Genomic_DNA"/>
</dbReference>
<dbReference type="InterPro" id="IPR011010">
    <property type="entry name" value="DNA_brk_join_enz"/>
</dbReference>
<reference evidence="6 7" key="1">
    <citation type="submission" date="2019-04" db="EMBL/GenBank/DDBJ databases">
        <title>Draft genome sequence of Pseudomonas sp. M7D1 isolated from rhizosphere of plant the flowery desert.</title>
        <authorList>
            <person name="Poblete-Morales M."/>
            <person name="Plaza N."/>
            <person name="Corsini G."/>
            <person name="Silva E."/>
        </authorList>
    </citation>
    <scope>NUCLEOTIDE SEQUENCE [LARGE SCALE GENOMIC DNA]</scope>
    <source>
        <strain evidence="6 7">M7D1</strain>
    </source>
</reference>
<keyword evidence="2" id="KW-0229">DNA integration</keyword>
<dbReference type="Pfam" id="PF00589">
    <property type="entry name" value="Phage_integrase"/>
    <property type="match status" value="1"/>
</dbReference>
<name>A0AAQ2DFE1_9PSED</name>
<dbReference type="CDD" id="cd00397">
    <property type="entry name" value="DNA_BRE_C"/>
    <property type="match status" value="1"/>
</dbReference>
<proteinExistence type="inferred from homology"/>
<dbReference type="RefSeq" id="WP_136492636.1">
    <property type="nucleotide sequence ID" value="NZ_SSBS01000002.1"/>
</dbReference>
<feature type="domain" description="Tyr recombinase" evidence="5">
    <location>
        <begin position="163"/>
        <end position="398"/>
    </location>
</feature>
<sequence length="409" mass="47653">MILKIRDYKARSGWRFSLLFDEDGDGFPLFYPTAYMTIRSASLMANTQRITLLILKKVYTWASGRGIDLEHRFATKALLSTPEIDSLVNALATNTKKNDGSSIKSTKLNYTLKVVADYFGWMFDYHVTNRNEESNKTLIEGFREQLLARKRKTPSKAREKRRRLTKRLDVKAEEVLLRWFEDYEDDNANLSATHFQRGLLFRNILALRILYDTGMRLGELLSLKYPHFIPARGGDHAYLQIERNHDDKFDRRMNQPVAKTVGRKIPISPALEKMMIIYLDTYRAEIPNVGFTDESFIFVNHKAGQNQGQEIEFSTFRSAFKEILKREPKLVGLHPHLLRHHWNYNFSKHATARGISDEQTRIERELWMGWSAGSESARDYDMRHIQESAFEHGLAIASHTAMNKEDRKQ</sequence>
<dbReference type="PANTHER" id="PTHR30349">
    <property type="entry name" value="PHAGE INTEGRASE-RELATED"/>
    <property type="match status" value="1"/>
</dbReference>
<organism evidence="6 7">
    <name type="scientific">Pseudomonas atacamensis</name>
    <dbReference type="NCBI Taxonomy" id="2565368"/>
    <lineage>
        <taxon>Bacteria</taxon>
        <taxon>Pseudomonadati</taxon>
        <taxon>Pseudomonadota</taxon>
        <taxon>Gammaproteobacteria</taxon>
        <taxon>Pseudomonadales</taxon>
        <taxon>Pseudomonadaceae</taxon>
        <taxon>Pseudomonas</taxon>
    </lineage>
</organism>
<evidence type="ECO:0000313" key="6">
    <source>
        <dbReference type="EMBL" id="THF34468.1"/>
    </source>
</evidence>
<evidence type="ECO:0000259" key="5">
    <source>
        <dbReference type="PROSITE" id="PS51898"/>
    </source>
</evidence>
<keyword evidence="4" id="KW-0233">DNA recombination</keyword>
<dbReference type="InterPro" id="IPR002104">
    <property type="entry name" value="Integrase_catalytic"/>
</dbReference>
<keyword evidence="3" id="KW-0238">DNA-binding</keyword>
<dbReference type="Gene3D" id="1.10.443.10">
    <property type="entry name" value="Intergrase catalytic core"/>
    <property type="match status" value="1"/>
</dbReference>
<dbReference type="PANTHER" id="PTHR30349:SF41">
    <property type="entry name" value="INTEGRASE_RECOMBINASE PROTEIN MJ0367-RELATED"/>
    <property type="match status" value="1"/>
</dbReference>
<accession>A0AAQ2DFE1</accession>
<evidence type="ECO:0000256" key="3">
    <source>
        <dbReference type="ARBA" id="ARBA00023125"/>
    </source>
</evidence>
<protein>
    <submittedName>
        <fullName evidence="6">Site-specific integrase</fullName>
    </submittedName>
</protein>
<dbReference type="AlphaFoldDB" id="A0AAQ2DFE1"/>
<dbReference type="Proteomes" id="UP000310574">
    <property type="component" value="Unassembled WGS sequence"/>
</dbReference>
<dbReference type="GO" id="GO:0006310">
    <property type="term" value="P:DNA recombination"/>
    <property type="evidence" value="ECO:0007669"/>
    <property type="project" value="UniProtKB-KW"/>
</dbReference>
<evidence type="ECO:0000256" key="4">
    <source>
        <dbReference type="ARBA" id="ARBA00023172"/>
    </source>
</evidence>
<dbReference type="PROSITE" id="PS51898">
    <property type="entry name" value="TYR_RECOMBINASE"/>
    <property type="match status" value="1"/>
</dbReference>
<comment type="caution">
    <text evidence="6">The sequence shown here is derived from an EMBL/GenBank/DDBJ whole genome shotgun (WGS) entry which is preliminary data.</text>
</comment>
<evidence type="ECO:0000313" key="7">
    <source>
        <dbReference type="Proteomes" id="UP000310574"/>
    </source>
</evidence>
<dbReference type="InterPro" id="IPR013762">
    <property type="entry name" value="Integrase-like_cat_sf"/>
</dbReference>
<comment type="similarity">
    <text evidence="1">Belongs to the 'phage' integrase family.</text>
</comment>
<dbReference type="InterPro" id="IPR050090">
    <property type="entry name" value="Tyrosine_recombinase_XerCD"/>
</dbReference>